<dbReference type="PANTHER" id="PTHR46033:SF8">
    <property type="entry name" value="PROTEIN MAINTENANCE OF MERISTEMS-LIKE"/>
    <property type="match status" value="1"/>
</dbReference>
<sequence length="202" mass="23140">MLQSLKSRGSLQMLKSAWAALSPRIKSIINEAGFGTFFEALLNHETHEYKDLQLLLTLAERFWDTTCTFHFPCIREVMLTPYDFSVITGLRLGGERILVNDSFTSAELKKLLGIVPSRMWSNNIPLSWLCENISHCQTMAIGARIFMLLFVQTFLCPNLGSTMNLRYLESLKRVGQIQNYDWGGMAYATLMHFMTQLSRRSL</sequence>
<reference evidence="2 3" key="1">
    <citation type="submission" date="2024-01" db="EMBL/GenBank/DDBJ databases">
        <title>A telomere-to-telomere, gap-free genome of sweet tea (Lithocarpus litseifolius).</title>
        <authorList>
            <person name="Zhou J."/>
        </authorList>
    </citation>
    <scope>NUCLEOTIDE SEQUENCE [LARGE SCALE GENOMIC DNA]</scope>
    <source>
        <strain evidence="2">Zhou-2022a</strain>
        <tissue evidence="2">Leaf</tissue>
    </source>
</reference>
<dbReference type="GO" id="GO:0010073">
    <property type="term" value="P:meristem maintenance"/>
    <property type="evidence" value="ECO:0007669"/>
    <property type="project" value="InterPro"/>
</dbReference>
<proteinExistence type="predicted"/>
<evidence type="ECO:0000259" key="1">
    <source>
        <dbReference type="Pfam" id="PF10536"/>
    </source>
</evidence>
<dbReference type="EMBL" id="JAZDWU010000009">
    <property type="protein sequence ID" value="KAK9991413.1"/>
    <property type="molecule type" value="Genomic_DNA"/>
</dbReference>
<dbReference type="InterPro" id="IPR019557">
    <property type="entry name" value="AminoTfrase-like_pln_mobile"/>
</dbReference>
<evidence type="ECO:0000313" key="2">
    <source>
        <dbReference type="EMBL" id="KAK9991413.1"/>
    </source>
</evidence>
<dbReference type="AlphaFoldDB" id="A0AAW2C1N3"/>
<comment type="caution">
    <text evidence="2">The sequence shown here is derived from an EMBL/GenBank/DDBJ whole genome shotgun (WGS) entry which is preliminary data.</text>
</comment>
<gene>
    <name evidence="2" type="ORF">SO802_026398</name>
</gene>
<dbReference type="InterPro" id="IPR044824">
    <property type="entry name" value="MAIN-like"/>
</dbReference>
<evidence type="ECO:0000313" key="3">
    <source>
        <dbReference type="Proteomes" id="UP001459277"/>
    </source>
</evidence>
<keyword evidence="3" id="KW-1185">Reference proteome</keyword>
<name>A0AAW2C1N3_9ROSI</name>
<feature type="domain" description="Aminotransferase-like plant mobile" evidence="1">
    <location>
        <begin position="38"/>
        <end position="199"/>
    </location>
</feature>
<organism evidence="2 3">
    <name type="scientific">Lithocarpus litseifolius</name>
    <dbReference type="NCBI Taxonomy" id="425828"/>
    <lineage>
        <taxon>Eukaryota</taxon>
        <taxon>Viridiplantae</taxon>
        <taxon>Streptophyta</taxon>
        <taxon>Embryophyta</taxon>
        <taxon>Tracheophyta</taxon>
        <taxon>Spermatophyta</taxon>
        <taxon>Magnoliopsida</taxon>
        <taxon>eudicotyledons</taxon>
        <taxon>Gunneridae</taxon>
        <taxon>Pentapetalae</taxon>
        <taxon>rosids</taxon>
        <taxon>fabids</taxon>
        <taxon>Fagales</taxon>
        <taxon>Fagaceae</taxon>
        <taxon>Lithocarpus</taxon>
    </lineage>
</organism>
<accession>A0AAW2C1N3</accession>
<dbReference type="Pfam" id="PF10536">
    <property type="entry name" value="PMD"/>
    <property type="match status" value="1"/>
</dbReference>
<protein>
    <recommendedName>
        <fullName evidence="1">Aminotransferase-like plant mobile domain-containing protein</fullName>
    </recommendedName>
</protein>
<dbReference type="PANTHER" id="PTHR46033">
    <property type="entry name" value="PROTEIN MAIN-LIKE 2"/>
    <property type="match status" value="1"/>
</dbReference>
<dbReference type="Proteomes" id="UP001459277">
    <property type="component" value="Unassembled WGS sequence"/>
</dbReference>